<evidence type="ECO:0000256" key="2">
    <source>
        <dbReference type="SAM" id="MobiDB-lite"/>
    </source>
</evidence>
<evidence type="ECO:0000313" key="6">
    <source>
        <dbReference type="Proteomes" id="UP000552587"/>
    </source>
</evidence>
<dbReference type="PROSITE" id="PS51123">
    <property type="entry name" value="OMPA_2"/>
    <property type="match status" value="1"/>
</dbReference>
<dbReference type="Gene3D" id="3.30.1330.60">
    <property type="entry name" value="OmpA-like domain"/>
    <property type="match status" value="1"/>
</dbReference>
<feature type="region of interest" description="Disordered" evidence="2">
    <location>
        <begin position="303"/>
        <end position="339"/>
    </location>
</feature>
<keyword evidence="1" id="KW-0472">Membrane</keyword>
<dbReference type="AlphaFoldDB" id="A0A7W3YF04"/>
<gene>
    <name evidence="5" type="ORF">H4F99_09510</name>
</gene>
<sequence length="339" mass="35927">MIPRSFPIACFAACLVLAACGEVPAPVTPPETDPATQTPIEPEPEKPKGFDVSGIPVSDAPLGSYPYFPLPDGYHTSEQFSSTIEAGRFPFWVGELFIGVEGRIHQANIRVNEGKTFSTSEVEQAVRDTILGVGGVEVANMEIPRSRSEEVLTRSFTQEFRNGLCWPSEPVQTYVVRRSDKDIWIHACTYGGIGAAWVIVEAENSLPDPEPLDAGGLASRLRTDGLATVPFAFQSAAADILENEAPRIDAIAEVLDQEADWRFAVSGYAGAGVGPAQAAQLADARAQAVVSALVAAGIDPDRLSVVPSADTEPSRESGRNIELTLLPAESGASAPASLP</sequence>
<dbReference type="InterPro" id="IPR036737">
    <property type="entry name" value="OmpA-like_sf"/>
</dbReference>
<dbReference type="RefSeq" id="WP_182669503.1">
    <property type="nucleotide sequence ID" value="NZ_JACHTE010000006.1"/>
</dbReference>
<evidence type="ECO:0000313" key="5">
    <source>
        <dbReference type="EMBL" id="MBB1088726.1"/>
    </source>
</evidence>
<dbReference type="Proteomes" id="UP000552587">
    <property type="component" value="Unassembled WGS sequence"/>
</dbReference>
<keyword evidence="6" id="KW-1185">Reference proteome</keyword>
<dbReference type="Pfam" id="PF00691">
    <property type="entry name" value="OmpA"/>
    <property type="match status" value="1"/>
</dbReference>
<evidence type="ECO:0000259" key="4">
    <source>
        <dbReference type="PROSITE" id="PS51123"/>
    </source>
</evidence>
<comment type="caution">
    <text evidence="5">The sequence shown here is derived from an EMBL/GenBank/DDBJ whole genome shotgun (WGS) entry which is preliminary data.</text>
</comment>
<dbReference type="CDD" id="cd07185">
    <property type="entry name" value="OmpA_C-like"/>
    <property type="match status" value="1"/>
</dbReference>
<reference evidence="5 6" key="1">
    <citation type="submission" date="2020-07" db="EMBL/GenBank/DDBJ databases">
        <authorList>
            <person name="Xu S."/>
            <person name="Li A."/>
        </authorList>
    </citation>
    <scope>NUCLEOTIDE SEQUENCE [LARGE SCALE GENOMIC DNA]</scope>
    <source>
        <strain evidence="5 6">SG-8</strain>
    </source>
</reference>
<evidence type="ECO:0000256" key="3">
    <source>
        <dbReference type="SAM" id="SignalP"/>
    </source>
</evidence>
<dbReference type="PROSITE" id="PS51257">
    <property type="entry name" value="PROKAR_LIPOPROTEIN"/>
    <property type="match status" value="1"/>
</dbReference>
<accession>A0A7W3YF04</accession>
<feature type="chain" id="PRO_5030635472" evidence="3">
    <location>
        <begin position="26"/>
        <end position="339"/>
    </location>
</feature>
<organism evidence="5 6">
    <name type="scientific">Marilutibacter penaei</name>
    <dbReference type="NCBI Taxonomy" id="2759900"/>
    <lineage>
        <taxon>Bacteria</taxon>
        <taxon>Pseudomonadati</taxon>
        <taxon>Pseudomonadota</taxon>
        <taxon>Gammaproteobacteria</taxon>
        <taxon>Lysobacterales</taxon>
        <taxon>Lysobacteraceae</taxon>
        <taxon>Marilutibacter</taxon>
    </lineage>
</organism>
<protein>
    <submittedName>
        <fullName evidence="5">OmpA family protein</fullName>
    </submittedName>
</protein>
<feature type="signal peptide" evidence="3">
    <location>
        <begin position="1"/>
        <end position="25"/>
    </location>
</feature>
<dbReference type="InterPro" id="IPR006665">
    <property type="entry name" value="OmpA-like"/>
</dbReference>
<keyword evidence="3" id="KW-0732">Signal</keyword>
<dbReference type="SUPFAM" id="SSF103088">
    <property type="entry name" value="OmpA-like"/>
    <property type="match status" value="1"/>
</dbReference>
<evidence type="ECO:0000256" key="1">
    <source>
        <dbReference type="PROSITE-ProRule" id="PRU00473"/>
    </source>
</evidence>
<feature type="domain" description="OmpA-like" evidence="4">
    <location>
        <begin position="218"/>
        <end position="329"/>
    </location>
</feature>
<dbReference type="EMBL" id="JACHTE010000006">
    <property type="protein sequence ID" value="MBB1088726.1"/>
    <property type="molecule type" value="Genomic_DNA"/>
</dbReference>
<name>A0A7W3YF04_9GAMM</name>
<dbReference type="GO" id="GO:0016020">
    <property type="term" value="C:membrane"/>
    <property type="evidence" value="ECO:0007669"/>
    <property type="project" value="UniProtKB-UniRule"/>
</dbReference>
<feature type="region of interest" description="Disordered" evidence="2">
    <location>
        <begin position="28"/>
        <end position="47"/>
    </location>
</feature>
<proteinExistence type="predicted"/>